<gene>
    <name evidence="2" type="ORF">GJU40_03060</name>
</gene>
<protein>
    <submittedName>
        <fullName evidence="2">Cytochrome C oxidase subunit II</fullName>
    </submittedName>
</protein>
<evidence type="ECO:0000256" key="1">
    <source>
        <dbReference type="SAM" id="SignalP"/>
    </source>
</evidence>
<dbReference type="RefSeq" id="WP_154306285.1">
    <property type="nucleotide sequence ID" value="NZ_WKKI01000003.1"/>
</dbReference>
<dbReference type="PROSITE" id="PS51257">
    <property type="entry name" value="PROKAR_LIPOPROTEIN"/>
    <property type="match status" value="1"/>
</dbReference>
<dbReference type="AlphaFoldDB" id="A0A7X2LW66"/>
<evidence type="ECO:0000313" key="3">
    <source>
        <dbReference type="Proteomes" id="UP000448867"/>
    </source>
</evidence>
<feature type="chain" id="PRO_5038490298" evidence="1">
    <location>
        <begin position="22"/>
        <end position="130"/>
    </location>
</feature>
<dbReference type="Proteomes" id="UP000448867">
    <property type="component" value="Unassembled WGS sequence"/>
</dbReference>
<sequence length="130" mass="14085">MKKLLLSITLSLSALFLSACGADGAEKQTANVEETGVVHEVTIIGYAGKEVEDFRFEPEELAVKQGDKVRLTLESDDEIEHGLTIFGISKQLKQGETLEFIAEEPGEHIGQCSVFCGAGHAVMTFKLTVD</sequence>
<dbReference type="OrthoDB" id="279535at2"/>
<organism evidence="2 3">
    <name type="scientific">Metabacillus lacus</name>
    <dbReference type="NCBI Taxonomy" id="1983721"/>
    <lineage>
        <taxon>Bacteria</taxon>
        <taxon>Bacillati</taxon>
        <taxon>Bacillota</taxon>
        <taxon>Bacilli</taxon>
        <taxon>Bacillales</taxon>
        <taxon>Bacillaceae</taxon>
        <taxon>Metabacillus</taxon>
    </lineage>
</organism>
<proteinExistence type="predicted"/>
<feature type="signal peptide" evidence="1">
    <location>
        <begin position="1"/>
        <end position="21"/>
    </location>
</feature>
<reference evidence="2 3" key="1">
    <citation type="submission" date="2019-11" db="EMBL/GenBank/DDBJ databases">
        <title>Bacillus lacus genome.</title>
        <authorList>
            <person name="Allen C.J."/>
            <person name="Newman J.D."/>
        </authorList>
    </citation>
    <scope>NUCLEOTIDE SEQUENCE [LARGE SCALE GENOMIC DNA]</scope>
    <source>
        <strain evidence="2 3">KCTC 33946</strain>
    </source>
</reference>
<dbReference type="InterPro" id="IPR008972">
    <property type="entry name" value="Cupredoxin"/>
</dbReference>
<dbReference type="Gene3D" id="2.60.40.420">
    <property type="entry name" value="Cupredoxins - blue copper proteins"/>
    <property type="match status" value="1"/>
</dbReference>
<comment type="caution">
    <text evidence="2">The sequence shown here is derived from an EMBL/GenBank/DDBJ whole genome shotgun (WGS) entry which is preliminary data.</text>
</comment>
<accession>A0A7X2LW66</accession>
<dbReference type="SUPFAM" id="SSF49503">
    <property type="entry name" value="Cupredoxins"/>
    <property type="match status" value="1"/>
</dbReference>
<evidence type="ECO:0000313" key="2">
    <source>
        <dbReference type="EMBL" id="MRX71150.1"/>
    </source>
</evidence>
<dbReference type="EMBL" id="WKKI01000003">
    <property type="protein sequence ID" value="MRX71150.1"/>
    <property type="molecule type" value="Genomic_DNA"/>
</dbReference>
<name>A0A7X2LW66_9BACI</name>
<keyword evidence="3" id="KW-1185">Reference proteome</keyword>
<keyword evidence="1" id="KW-0732">Signal</keyword>